<protein>
    <recommendedName>
        <fullName evidence="5">HTH lysR-type domain-containing protein</fullName>
    </recommendedName>
</protein>
<keyword evidence="7" id="KW-1185">Reference proteome</keyword>
<evidence type="ECO:0000313" key="6">
    <source>
        <dbReference type="EMBL" id="OEU90491.1"/>
    </source>
</evidence>
<evidence type="ECO:0000256" key="4">
    <source>
        <dbReference type="ARBA" id="ARBA00023163"/>
    </source>
</evidence>
<dbReference type="PANTHER" id="PTHR30346">
    <property type="entry name" value="TRANSCRIPTIONAL DUAL REGULATOR HCAR-RELATED"/>
    <property type="match status" value="1"/>
</dbReference>
<dbReference type="Pfam" id="PF03466">
    <property type="entry name" value="LysR_substrate"/>
    <property type="match status" value="1"/>
</dbReference>
<dbReference type="SUPFAM" id="SSF46785">
    <property type="entry name" value="Winged helix' DNA-binding domain"/>
    <property type="match status" value="1"/>
</dbReference>
<evidence type="ECO:0000259" key="5">
    <source>
        <dbReference type="PROSITE" id="PS50931"/>
    </source>
</evidence>
<dbReference type="Proteomes" id="UP000176087">
    <property type="component" value="Unassembled WGS sequence"/>
</dbReference>
<accession>A0A1E7JQC4</accession>
<keyword evidence="4" id="KW-0804">Transcription</keyword>
<keyword evidence="3" id="KW-0238">DNA-binding</keyword>
<dbReference type="GO" id="GO:0003677">
    <property type="term" value="F:DNA binding"/>
    <property type="evidence" value="ECO:0007669"/>
    <property type="project" value="UniProtKB-KW"/>
</dbReference>
<evidence type="ECO:0000256" key="1">
    <source>
        <dbReference type="ARBA" id="ARBA00009437"/>
    </source>
</evidence>
<evidence type="ECO:0000313" key="7">
    <source>
        <dbReference type="Proteomes" id="UP000176087"/>
    </source>
</evidence>
<dbReference type="AlphaFoldDB" id="A0A1E7JQC4"/>
<dbReference type="Gene3D" id="1.10.10.10">
    <property type="entry name" value="Winged helix-like DNA-binding domain superfamily/Winged helix DNA-binding domain"/>
    <property type="match status" value="1"/>
</dbReference>
<name>A0A1E7JQC4_9ACTN</name>
<organism evidence="6 7">
    <name type="scientific">Streptomyces abyssalis</name>
    <dbReference type="NCBI Taxonomy" id="933944"/>
    <lineage>
        <taxon>Bacteria</taxon>
        <taxon>Bacillati</taxon>
        <taxon>Actinomycetota</taxon>
        <taxon>Actinomycetes</taxon>
        <taxon>Kitasatosporales</taxon>
        <taxon>Streptomycetaceae</taxon>
        <taxon>Streptomyces</taxon>
    </lineage>
</organism>
<dbReference type="InterPro" id="IPR000847">
    <property type="entry name" value="LysR_HTH_N"/>
</dbReference>
<proteinExistence type="inferred from homology"/>
<sequence length="317" mass="34418">MTRGTARMAGHQNAPTAQQLNFFLTLTEELHFGRSAQRSYTSQAAFSQQIAALERRLGLRLVDRTTRRVDLTPAGTALIPHAQAVVAAHDSLHDAARRLHAPAGRLTIGSFGAVTTLAPIPAVLEELRRSVPGLDIRVRRHDFAESPRALLDEDVDAAFLFQPVPPDVQTLPLVTGCRCAALASTDPLAERDALTLADLRHRPVIGWSPAIPKNWRDFWAADPRPDGTPVCYTAHEVADYEDALAVIALGEGIQLPPVSAGTLYPRPGITYVDVKDLPPWTAVLAWLPKNRDKPLVSALRSTAGHALENGPLRYGCS</sequence>
<dbReference type="InterPro" id="IPR005119">
    <property type="entry name" value="LysR_subst-bd"/>
</dbReference>
<dbReference type="EMBL" id="LJGT01000038">
    <property type="protein sequence ID" value="OEU90491.1"/>
    <property type="molecule type" value="Genomic_DNA"/>
</dbReference>
<reference evidence="6 7" key="1">
    <citation type="journal article" date="2016" name="Front. Microbiol.">
        <title>Comparative Genomics Analysis of Streptomyces Species Reveals Their Adaptation to the Marine Environment and Their Diversity at the Genomic Level.</title>
        <authorList>
            <person name="Tian X."/>
            <person name="Zhang Z."/>
            <person name="Yang T."/>
            <person name="Chen M."/>
            <person name="Li J."/>
            <person name="Chen F."/>
            <person name="Yang J."/>
            <person name="Li W."/>
            <person name="Zhang B."/>
            <person name="Zhang Z."/>
            <person name="Wu J."/>
            <person name="Zhang C."/>
            <person name="Long L."/>
            <person name="Xiao J."/>
        </authorList>
    </citation>
    <scope>NUCLEOTIDE SEQUENCE [LARGE SCALE GENOMIC DNA]</scope>
    <source>
        <strain evidence="6 7">SCSIO 10390</strain>
    </source>
</reference>
<dbReference type="RefSeq" id="WP_070009363.1">
    <property type="nucleotide sequence ID" value="NZ_LJGS01000036.1"/>
</dbReference>
<dbReference type="PANTHER" id="PTHR30346:SF0">
    <property type="entry name" value="HCA OPERON TRANSCRIPTIONAL ACTIVATOR HCAR"/>
    <property type="match status" value="1"/>
</dbReference>
<keyword evidence="2" id="KW-0805">Transcription regulation</keyword>
<evidence type="ECO:0000256" key="3">
    <source>
        <dbReference type="ARBA" id="ARBA00023125"/>
    </source>
</evidence>
<dbReference type="GO" id="GO:0032993">
    <property type="term" value="C:protein-DNA complex"/>
    <property type="evidence" value="ECO:0007669"/>
    <property type="project" value="TreeGrafter"/>
</dbReference>
<dbReference type="InterPro" id="IPR036390">
    <property type="entry name" value="WH_DNA-bd_sf"/>
</dbReference>
<feature type="domain" description="HTH lysR-type" evidence="5">
    <location>
        <begin position="15"/>
        <end position="72"/>
    </location>
</feature>
<dbReference type="Pfam" id="PF00126">
    <property type="entry name" value="HTH_1"/>
    <property type="match status" value="1"/>
</dbReference>
<dbReference type="InterPro" id="IPR036388">
    <property type="entry name" value="WH-like_DNA-bd_sf"/>
</dbReference>
<dbReference type="STRING" id="933944.AN215_13745"/>
<comment type="caution">
    <text evidence="6">The sequence shown here is derived from an EMBL/GenBank/DDBJ whole genome shotgun (WGS) entry which is preliminary data.</text>
</comment>
<dbReference type="GO" id="GO:0003700">
    <property type="term" value="F:DNA-binding transcription factor activity"/>
    <property type="evidence" value="ECO:0007669"/>
    <property type="project" value="InterPro"/>
</dbReference>
<gene>
    <name evidence="6" type="ORF">AN215_13745</name>
</gene>
<dbReference type="PROSITE" id="PS50931">
    <property type="entry name" value="HTH_LYSR"/>
    <property type="match status" value="1"/>
</dbReference>
<evidence type="ECO:0000256" key="2">
    <source>
        <dbReference type="ARBA" id="ARBA00023015"/>
    </source>
</evidence>
<dbReference type="SUPFAM" id="SSF53850">
    <property type="entry name" value="Periplasmic binding protein-like II"/>
    <property type="match status" value="1"/>
</dbReference>
<dbReference type="OrthoDB" id="79118at2"/>
<dbReference type="Gene3D" id="3.40.190.10">
    <property type="entry name" value="Periplasmic binding protein-like II"/>
    <property type="match status" value="2"/>
</dbReference>
<dbReference type="FunFam" id="1.10.10.10:FF:000001">
    <property type="entry name" value="LysR family transcriptional regulator"/>
    <property type="match status" value="1"/>
</dbReference>
<dbReference type="PATRIC" id="fig|933944.5.peg.5821"/>
<dbReference type="CDD" id="cd08414">
    <property type="entry name" value="PBP2_LTTR_aromatics_like"/>
    <property type="match status" value="1"/>
</dbReference>
<comment type="similarity">
    <text evidence="1">Belongs to the LysR transcriptional regulatory family.</text>
</comment>